<evidence type="ECO:0000313" key="2">
    <source>
        <dbReference type="EMBL" id="KAK7746980.1"/>
    </source>
</evidence>
<gene>
    <name evidence="2" type="ORF">SLS53_002168</name>
</gene>
<evidence type="ECO:0000259" key="1">
    <source>
        <dbReference type="Pfam" id="PF26616"/>
    </source>
</evidence>
<keyword evidence="3" id="KW-1185">Reference proteome</keyword>
<comment type="caution">
    <text evidence="2">The sequence shown here is derived from an EMBL/GenBank/DDBJ whole genome shotgun (WGS) entry which is preliminary data.</text>
</comment>
<protein>
    <recommendedName>
        <fullName evidence="1">CorA-like transporter domain-containing protein</fullName>
    </recommendedName>
</protein>
<name>A0AAN9UIA4_9PEZI</name>
<feature type="domain" description="CorA-like transporter" evidence="1">
    <location>
        <begin position="2"/>
        <end position="122"/>
    </location>
</feature>
<sequence length="331" mass="37916">MQIAEIGRSNWHLRHCYKLHGVEISDFDQKWTVRQTAVYHSFDMQEGRAFWLTVKANEEIRERVKDGSESLEALKASNLNSLALSFISCLKTHLITLDWCVEGWRWQIGAIETGVRDVLVRVKNTPIEPLAKDLEFTPELLRLLSFKTNKGTQFPSPTRQSTMQTLNTLAGRVRVTFSARKKTVAKSEKLQVMPPHNPEADHEREEEIERQIHGLMAFSFPESQRLTSLATTLQETKLAMTLNIGVLRGLREYYEELFSSSRIPTEIALESKYCDAFNDFTRRIKSLEGHLATDCRRAETLILMIEEGKRQVSTIASLITVFRAMANDISV</sequence>
<proteinExistence type="predicted"/>
<evidence type="ECO:0000313" key="3">
    <source>
        <dbReference type="Proteomes" id="UP001320245"/>
    </source>
</evidence>
<organism evidence="2 3">
    <name type="scientific">Cytospora paraplurivora</name>
    <dbReference type="NCBI Taxonomy" id="2898453"/>
    <lineage>
        <taxon>Eukaryota</taxon>
        <taxon>Fungi</taxon>
        <taxon>Dikarya</taxon>
        <taxon>Ascomycota</taxon>
        <taxon>Pezizomycotina</taxon>
        <taxon>Sordariomycetes</taxon>
        <taxon>Sordariomycetidae</taxon>
        <taxon>Diaporthales</taxon>
        <taxon>Cytosporaceae</taxon>
        <taxon>Cytospora</taxon>
    </lineage>
</organism>
<reference evidence="2 3" key="1">
    <citation type="journal article" date="2023" name="PLoS ONE">
        <title>Cytospora paraplurivora sp. nov. isolated from orchards with fruit tree decline syndrome in Ontario, Canada.</title>
        <authorList>
            <person name="Ilyukhin E."/>
            <person name="Nguyen H.D.T."/>
            <person name="Castle A.J."/>
            <person name="Ellouze W."/>
        </authorList>
    </citation>
    <scope>NUCLEOTIDE SEQUENCE [LARGE SCALE GENOMIC DNA]</scope>
    <source>
        <strain evidence="2 3">FDS-564</strain>
    </source>
</reference>
<dbReference type="EMBL" id="JAJSPL020000005">
    <property type="protein sequence ID" value="KAK7746980.1"/>
    <property type="molecule type" value="Genomic_DNA"/>
</dbReference>
<dbReference type="InterPro" id="IPR058257">
    <property type="entry name" value="CorA-like_dom"/>
</dbReference>
<accession>A0AAN9UIA4</accession>
<dbReference type="Pfam" id="PF26616">
    <property type="entry name" value="CorA-like"/>
    <property type="match status" value="1"/>
</dbReference>
<dbReference type="Proteomes" id="UP001320245">
    <property type="component" value="Unassembled WGS sequence"/>
</dbReference>
<dbReference type="AlphaFoldDB" id="A0AAN9UIA4"/>